<dbReference type="RefSeq" id="WP_051579002.1">
    <property type="nucleotide sequence ID" value="NZ_AP022567.1"/>
</dbReference>
<dbReference type="InterPro" id="IPR021729">
    <property type="entry name" value="DUF3298"/>
</dbReference>
<keyword evidence="2" id="KW-0812">Transmembrane</keyword>
<dbReference type="EMBL" id="AP027452">
    <property type="protein sequence ID" value="BDY31318.1"/>
    <property type="molecule type" value="Genomic_DNA"/>
</dbReference>
<dbReference type="Pfam" id="PF11738">
    <property type="entry name" value="DUF3298"/>
    <property type="match status" value="1"/>
</dbReference>
<evidence type="ECO:0000313" key="4">
    <source>
        <dbReference type="EMBL" id="BBX36513.1"/>
    </source>
</evidence>
<evidence type="ECO:0000259" key="3">
    <source>
        <dbReference type="Pfam" id="PF11738"/>
    </source>
</evidence>
<dbReference type="EMBL" id="AP022567">
    <property type="protein sequence ID" value="BBX36513.1"/>
    <property type="molecule type" value="Genomic_DNA"/>
</dbReference>
<dbReference type="InterPro" id="IPR037126">
    <property type="entry name" value="PdaC/RsiV-like_sf"/>
</dbReference>
<protein>
    <recommendedName>
        <fullName evidence="3">DUF3298 domain-containing protein</fullName>
    </recommendedName>
</protein>
<feature type="region of interest" description="Disordered" evidence="1">
    <location>
        <begin position="33"/>
        <end position="110"/>
    </location>
</feature>
<name>A0AAI8XQW1_MYCME</name>
<evidence type="ECO:0000256" key="1">
    <source>
        <dbReference type="SAM" id="MobiDB-lite"/>
    </source>
</evidence>
<feature type="domain" description="DUF3298" evidence="3">
    <location>
        <begin position="222"/>
        <end position="287"/>
    </location>
</feature>
<evidence type="ECO:0000313" key="7">
    <source>
        <dbReference type="Proteomes" id="UP001241092"/>
    </source>
</evidence>
<reference evidence="4 6" key="1">
    <citation type="journal article" date="2019" name="Emerg. Microbes Infect.">
        <title>Comprehensive subspecies identification of 175 nontuberculous mycobacteria species based on 7547 genomic profiles.</title>
        <authorList>
            <person name="Matsumoto Y."/>
            <person name="Kinjo T."/>
            <person name="Motooka D."/>
            <person name="Nabeya D."/>
            <person name="Jung N."/>
            <person name="Uechi K."/>
            <person name="Horii T."/>
            <person name="Iida T."/>
            <person name="Fujita J."/>
            <person name="Nakamura S."/>
        </authorList>
    </citation>
    <scope>NUCLEOTIDE SEQUENCE [LARGE SCALE GENOMIC DNA]</scope>
    <source>
        <strain evidence="4 6">JCM 12375</strain>
    </source>
</reference>
<dbReference type="Gene3D" id="3.90.640.20">
    <property type="entry name" value="Heat-shock cognate protein, ATPase"/>
    <property type="match status" value="1"/>
</dbReference>
<evidence type="ECO:0000313" key="6">
    <source>
        <dbReference type="Proteomes" id="UP000465622"/>
    </source>
</evidence>
<organism evidence="5 7">
    <name type="scientific">Mycolicibacterium mageritense</name>
    <name type="common">Mycobacterium mageritense</name>
    <dbReference type="NCBI Taxonomy" id="53462"/>
    <lineage>
        <taxon>Bacteria</taxon>
        <taxon>Bacillati</taxon>
        <taxon>Actinomycetota</taxon>
        <taxon>Actinomycetes</taxon>
        <taxon>Mycobacteriales</taxon>
        <taxon>Mycobacteriaceae</taxon>
        <taxon>Mycolicibacterium</taxon>
    </lineage>
</organism>
<reference evidence="5" key="3">
    <citation type="submission" date="2023-03" db="EMBL/GenBank/DDBJ databases">
        <title>Draft genome sequence of a Mycolicibacterium mageritense strain H4_3_1 isolated from a hybrid biological-inorganic system reactor.</title>
        <authorList>
            <person name="Feng X."/>
            <person name="Kazama D."/>
            <person name="Sato K."/>
            <person name="Kobayashi H."/>
        </authorList>
    </citation>
    <scope>NUCLEOTIDE SEQUENCE</scope>
    <source>
        <strain evidence="5">H4_3_1</strain>
    </source>
</reference>
<keyword evidence="6" id="KW-1185">Reference proteome</keyword>
<feature type="compositionally biased region" description="Polar residues" evidence="1">
    <location>
        <begin position="35"/>
        <end position="55"/>
    </location>
</feature>
<evidence type="ECO:0000256" key="2">
    <source>
        <dbReference type="SAM" id="Phobius"/>
    </source>
</evidence>
<accession>A0AAI8XQW1</accession>
<proteinExistence type="predicted"/>
<dbReference type="Proteomes" id="UP001241092">
    <property type="component" value="Chromosome"/>
</dbReference>
<gene>
    <name evidence="5" type="ORF">hbim_05270</name>
    <name evidence="4" type="ORF">MMAGJ_57950</name>
</gene>
<feature type="compositionally biased region" description="Gly residues" evidence="1">
    <location>
        <begin position="62"/>
        <end position="87"/>
    </location>
</feature>
<reference evidence="4" key="2">
    <citation type="submission" date="2020-02" db="EMBL/GenBank/DDBJ databases">
        <authorList>
            <person name="Matsumoto Y."/>
            <person name="Kinjo T."/>
            <person name="Motooka D."/>
            <person name="Nabeya D."/>
            <person name="Jung N."/>
            <person name="Uechi K."/>
            <person name="Horii T."/>
            <person name="Iida T."/>
            <person name="Fujita J."/>
            <person name="Nakamura S."/>
        </authorList>
    </citation>
    <scope>NUCLEOTIDE SEQUENCE</scope>
    <source>
        <strain evidence="4">JCM 12375</strain>
    </source>
</reference>
<feature type="transmembrane region" description="Helical" evidence="2">
    <location>
        <begin position="6"/>
        <end position="26"/>
    </location>
</feature>
<keyword evidence="2" id="KW-1133">Transmembrane helix</keyword>
<sequence length="303" mass="30522">MLFGGGRILVAAVGAVVLVVVAIYVVRSVGLPSPKSHQVTSVPTAQTGTSASDAANPSDGGMPSGQGGDGGDGSSSGDGSGGSGGSTDGSSTDESTTDESKTEEPFTATTEKVSGFLGTVLADVELPQVTGGNPDVAGVFNDEMKSALNTQADSITGGKLEGRPGSGVRIGERVLSGVLRTSAVDVTKATSRALVSTVVIDAESGSVITLSSLFNDLTEGLQQLAKEAKTLGPSSSAAESFDTTKVQPTEEMFTHWSAETDGMRVFFEQGTVAPNAAGIVEVTVPWDNLTDVMKSGVAQIVSS</sequence>
<keyword evidence="2" id="KW-0472">Membrane</keyword>
<dbReference type="AlphaFoldDB" id="A0AAI8XQW1"/>
<dbReference type="Proteomes" id="UP000465622">
    <property type="component" value="Chromosome"/>
</dbReference>
<evidence type="ECO:0000313" key="5">
    <source>
        <dbReference type="EMBL" id="BDY31318.1"/>
    </source>
</evidence>